<dbReference type="InterPro" id="IPR052573">
    <property type="entry name" value="DnaJ_C_subfamily_28"/>
</dbReference>
<evidence type="ECO:0000313" key="3">
    <source>
        <dbReference type="Proteomes" id="UP000494245"/>
    </source>
</evidence>
<reference evidence="2 3" key="1">
    <citation type="submission" date="2020-04" db="EMBL/GenBank/DDBJ databases">
        <authorList>
            <consortium name="Desulfovibrio sp. FSS-1 genome sequencing consortium"/>
            <person name="Shimoshige H."/>
            <person name="Kobayashi H."/>
            <person name="Maekawa T."/>
        </authorList>
    </citation>
    <scope>NUCLEOTIDE SEQUENCE [LARGE SCALE GENOMIC DNA]</scope>
    <source>
        <strain evidence="2 3">SIID29052-01</strain>
    </source>
</reference>
<organism evidence="2 3">
    <name type="scientific">Fundidesulfovibrio magnetotacticus</name>
    <dbReference type="NCBI Taxonomy" id="2730080"/>
    <lineage>
        <taxon>Bacteria</taxon>
        <taxon>Pseudomonadati</taxon>
        <taxon>Thermodesulfobacteriota</taxon>
        <taxon>Desulfovibrionia</taxon>
        <taxon>Desulfovibrionales</taxon>
        <taxon>Desulfovibrionaceae</taxon>
        <taxon>Fundidesulfovibrio</taxon>
    </lineage>
</organism>
<dbReference type="Pfam" id="PF09350">
    <property type="entry name" value="DJC28_CD"/>
    <property type="match status" value="1"/>
</dbReference>
<proteinExistence type="predicted"/>
<dbReference type="Proteomes" id="UP000494245">
    <property type="component" value="Unassembled WGS sequence"/>
</dbReference>
<evidence type="ECO:0000259" key="1">
    <source>
        <dbReference type="Pfam" id="PF09350"/>
    </source>
</evidence>
<keyword evidence="3" id="KW-1185">Reference proteome</keyword>
<sequence>MIGAIAAVAEERIRQAMERGEFEDLPGRGMPLDVDDAAHVPPELRMAWRLLKNGGYLEEEASRDPDRCASLDGLMGSNGAERATLRQMLKLQVVEARCRDAGRPLRLEAAEGYHGRVVERVSVRCIEEKP</sequence>
<dbReference type="InterPro" id="IPR018961">
    <property type="entry name" value="DnaJ_homolog_subfam-C_membr-28"/>
</dbReference>
<comment type="caution">
    <text evidence="2">The sequence shown here is derived from an EMBL/GenBank/DDBJ whole genome shotgun (WGS) entry which is preliminary data.</text>
</comment>
<dbReference type="EMBL" id="BLTE01000016">
    <property type="protein sequence ID" value="GFK95354.1"/>
    <property type="molecule type" value="Genomic_DNA"/>
</dbReference>
<protein>
    <recommendedName>
        <fullName evidence="1">DnaJ homologue subfamily C member 28 conserved domain-containing protein</fullName>
    </recommendedName>
</protein>
<name>A0A6V8LUE5_9BACT</name>
<reference evidence="2 3" key="2">
    <citation type="submission" date="2020-05" db="EMBL/GenBank/DDBJ databases">
        <title>Draft genome sequence of Desulfovibrio sp. strainFSS-1.</title>
        <authorList>
            <person name="Shimoshige H."/>
            <person name="Kobayashi H."/>
            <person name="Maekawa T."/>
        </authorList>
    </citation>
    <scope>NUCLEOTIDE SEQUENCE [LARGE SCALE GENOMIC DNA]</scope>
    <source>
        <strain evidence="2 3">SIID29052-01</strain>
    </source>
</reference>
<accession>A0A6V8LUE5</accession>
<dbReference type="RefSeq" id="WP_173086287.1">
    <property type="nucleotide sequence ID" value="NZ_BLTE01000016.1"/>
</dbReference>
<evidence type="ECO:0000313" key="2">
    <source>
        <dbReference type="EMBL" id="GFK95354.1"/>
    </source>
</evidence>
<feature type="domain" description="DnaJ homologue subfamily C member 28 conserved" evidence="1">
    <location>
        <begin position="8"/>
        <end position="60"/>
    </location>
</feature>
<dbReference type="PANTHER" id="PTHR39158">
    <property type="entry name" value="OS08G0560600 PROTEIN"/>
    <property type="match status" value="1"/>
</dbReference>
<dbReference type="PANTHER" id="PTHR39158:SF1">
    <property type="entry name" value="DNAJ HOMOLOG SUBFAMILY C MEMBER 28"/>
    <property type="match status" value="1"/>
</dbReference>
<gene>
    <name evidence="2" type="ORF">NNJEOMEG_03216</name>
</gene>
<dbReference type="AlphaFoldDB" id="A0A6V8LUE5"/>